<sequence>MSNEQQSSFYQQHHSPFQPDNLSPGTARVDSRDGVHHSSFDGDRGLCAAVHLLHLRSQDQSLWVSQLSAADITPAHPAGFAASGIPFGVAPSSRRRMLGGGRGSGRGTDRGRGRGGFGGRH</sequence>
<proteinExistence type="predicted"/>
<organism evidence="2 3">
    <name type="scientific">Tetradesmus obliquus</name>
    <name type="common">Green alga</name>
    <name type="synonym">Acutodesmus obliquus</name>
    <dbReference type="NCBI Taxonomy" id="3088"/>
    <lineage>
        <taxon>Eukaryota</taxon>
        <taxon>Viridiplantae</taxon>
        <taxon>Chlorophyta</taxon>
        <taxon>core chlorophytes</taxon>
        <taxon>Chlorophyceae</taxon>
        <taxon>CS clade</taxon>
        <taxon>Sphaeropleales</taxon>
        <taxon>Scenedesmaceae</taxon>
        <taxon>Tetradesmus</taxon>
    </lineage>
</organism>
<protein>
    <submittedName>
        <fullName evidence="2">Uncharacterized protein</fullName>
    </submittedName>
</protein>
<dbReference type="Proteomes" id="UP001244341">
    <property type="component" value="Chromosome 10b"/>
</dbReference>
<reference evidence="2 3" key="1">
    <citation type="submission" date="2023-05" db="EMBL/GenBank/DDBJ databases">
        <title>A 100% complete, gapless, phased diploid assembly of the Scenedesmus obliquus UTEX 3031 genome.</title>
        <authorList>
            <person name="Biondi T.C."/>
            <person name="Hanschen E.R."/>
            <person name="Kwon T."/>
            <person name="Eng W."/>
            <person name="Kruse C.P.S."/>
            <person name="Koehler S.I."/>
            <person name="Kunde Y."/>
            <person name="Gleasner C.D."/>
            <person name="You Mak K.T."/>
            <person name="Polle J."/>
            <person name="Hovde B.T."/>
            <person name="Starkenburg S.R."/>
        </authorList>
    </citation>
    <scope>NUCLEOTIDE SEQUENCE [LARGE SCALE GENOMIC DNA]</scope>
    <source>
        <strain evidence="2 3">DOE0152z</strain>
    </source>
</reference>
<feature type="compositionally biased region" description="Basic and acidic residues" evidence="1">
    <location>
        <begin position="29"/>
        <end position="40"/>
    </location>
</feature>
<gene>
    <name evidence="2" type="ORF">OEZ85_003545</name>
</gene>
<keyword evidence="3" id="KW-1185">Reference proteome</keyword>
<evidence type="ECO:0000313" key="2">
    <source>
        <dbReference type="EMBL" id="WIA18872.1"/>
    </source>
</evidence>
<feature type="compositionally biased region" description="Polar residues" evidence="1">
    <location>
        <begin position="1"/>
        <end position="24"/>
    </location>
</feature>
<evidence type="ECO:0000256" key="1">
    <source>
        <dbReference type="SAM" id="MobiDB-lite"/>
    </source>
</evidence>
<feature type="region of interest" description="Disordered" evidence="1">
    <location>
        <begin position="1"/>
        <end position="40"/>
    </location>
</feature>
<feature type="region of interest" description="Disordered" evidence="1">
    <location>
        <begin position="91"/>
        <end position="121"/>
    </location>
</feature>
<name>A0ABY8UEU9_TETOB</name>
<dbReference type="EMBL" id="CP126217">
    <property type="protein sequence ID" value="WIA18872.1"/>
    <property type="molecule type" value="Genomic_DNA"/>
</dbReference>
<accession>A0ABY8UEU9</accession>
<evidence type="ECO:0000313" key="3">
    <source>
        <dbReference type="Proteomes" id="UP001244341"/>
    </source>
</evidence>